<keyword evidence="2" id="KW-0489">Methyltransferase</keyword>
<accession>A0A4Q1AZL5</accession>
<dbReference type="InterPro" id="IPR020596">
    <property type="entry name" value="rRNA_Ade_Mease_Trfase_CS"/>
</dbReference>
<evidence type="ECO:0000313" key="3">
    <source>
        <dbReference type="Proteomes" id="UP000289718"/>
    </source>
</evidence>
<comment type="caution">
    <text evidence="2">The sequence shown here is derived from an EMBL/GenBank/DDBJ whole genome shotgun (WGS) entry which is preliminary data.</text>
</comment>
<dbReference type="Pfam" id="PF08241">
    <property type="entry name" value="Methyltransf_11"/>
    <property type="match status" value="1"/>
</dbReference>
<gene>
    <name evidence="2" type="ORF">CP965_03090</name>
</gene>
<dbReference type="PROSITE" id="PS01131">
    <property type="entry name" value="RRNA_A_DIMETH"/>
    <property type="match status" value="1"/>
</dbReference>
<dbReference type="PANTHER" id="PTHR43591">
    <property type="entry name" value="METHYLTRANSFERASE"/>
    <property type="match status" value="1"/>
</dbReference>
<dbReference type="SUPFAM" id="SSF53335">
    <property type="entry name" value="S-adenosyl-L-methionine-dependent methyltransferases"/>
    <property type="match status" value="1"/>
</dbReference>
<dbReference type="RefSeq" id="WP_129060589.1">
    <property type="nucleotide sequence ID" value="NZ_NXIE01000001.1"/>
</dbReference>
<protein>
    <submittedName>
        <fullName evidence="2">SAM-dependent methyltransferase</fullName>
    </submittedName>
</protein>
<evidence type="ECO:0000259" key="1">
    <source>
        <dbReference type="Pfam" id="PF08241"/>
    </source>
</evidence>
<reference evidence="2 3" key="1">
    <citation type="submission" date="2017-09" db="EMBL/GenBank/DDBJ databases">
        <title>Genomics of the genus Arcobacter.</title>
        <authorList>
            <person name="Perez-Cataluna A."/>
            <person name="Figueras M.J."/>
            <person name="Salas-Masso N."/>
        </authorList>
    </citation>
    <scope>NUCLEOTIDE SEQUENCE [LARGE SCALE GENOMIC DNA]</scope>
    <source>
        <strain evidence="2 3">F156-34</strain>
    </source>
</reference>
<keyword evidence="3" id="KW-1185">Reference proteome</keyword>
<name>A0A4Q1AZL5_9BACT</name>
<dbReference type="PANTHER" id="PTHR43591:SF110">
    <property type="entry name" value="RHODANESE DOMAIN-CONTAINING PROTEIN"/>
    <property type="match status" value="1"/>
</dbReference>
<evidence type="ECO:0000313" key="2">
    <source>
        <dbReference type="EMBL" id="RXK14450.1"/>
    </source>
</evidence>
<dbReference type="OrthoDB" id="8595155at2"/>
<dbReference type="CDD" id="cd02440">
    <property type="entry name" value="AdoMet_MTases"/>
    <property type="match status" value="1"/>
</dbReference>
<dbReference type="AlphaFoldDB" id="A0A4Q1AZL5"/>
<dbReference type="Gene3D" id="3.40.50.150">
    <property type="entry name" value="Vaccinia Virus protein VP39"/>
    <property type="match status" value="1"/>
</dbReference>
<sequence length="232" mass="27287">MKLLETNITQTIEEIYLVETFNLNNKTILELGCGNATMTKKIASNGFDRKIIACEVDEIQHKKNLEEKIENIEFILTGAENLPLEDESIDFILMFKSFHHIPKEYMKKALDEIKRVLKPNALAYISEPLYQGHQNELVSIFHDEKEVRIQAFEAIKNAVEKEEFKLFQEIFFQTEVSYENFEDFEKKQMNLSYNDNQITEELKNKVKKRYESFGGGKQTFLKPFRVDILQKV</sequence>
<dbReference type="InterPro" id="IPR029063">
    <property type="entry name" value="SAM-dependent_MTases_sf"/>
</dbReference>
<feature type="domain" description="Methyltransferase type 11" evidence="1">
    <location>
        <begin position="29"/>
        <end position="124"/>
    </location>
</feature>
<organism evidence="2 3">
    <name type="scientific">Halarcobacter mediterraneus</name>
    <dbReference type="NCBI Taxonomy" id="2023153"/>
    <lineage>
        <taxon>Bacteria</taxon>
        <taxon>Pseudomonadati</taxon>
        <taxon>Campylobacterota</taxon>
        <taxon>Epsilonproteobacteria</taxon>
        <taxon>Campylobacterales</taxon>
        <taxon>Arcobacteraceae</taxon>
        <taxon>Halarcobacter</taxon>
    </lineage>
</organism>
<proteinExistence type="predicted"/>
<dbReference type="EMBL" id="NXIE01000001">
    <property type="protein sequence ID" value="RXK14450.1"/>
    <property type="molecule type" value="Genomic_DNA"/>
</dbReference>
<dbReference type="InterPro" id="IPR013216">
    <property type="entry name" value="Methyltransf_11"/>
</dbReference>
<dbReference type="GO" id="GO:0000179">
    <property type="term" value="F:rRNA (adenine-N6,N6-)-dimethyltransferase activity"/>
    <property type="evidence" value="ECO:0007669"/>
    <property type="project" value="InterPro"/>
</dbReference>
<dbReference type="Proteomes" id="UP000289718">
    <property type="component" value="Unassembled WGS sequence"/>
</dbReference>
<keyword evidence="2" id="KW-0808">Transferase</keyword>